<gene>
    <name evidence="3" type="ORF">E4U92_17730</name>
</gene>
<dbReference type="CDD" id="cd00085">
    <property type="entry name" value="HNHc"/>
    <property type="match status" value="1"/>
</dbReference>
<accession>A0A4U5X0X1</accession>
<evidence type="ECO:0000313" key="3">
    <source>
        <dbReference type="EMBL" id="TKT08300.1"/>
    </source>
</evidence>
<evidence type="ECO:0000313" key="4">
    <source>
        <dbReference type="Proteomes" id="UP000308632"/>
    </source>
</evidence>
<dbReference type="EMBL" id="SZPR01000014">
    <property type="protein sequence ID" value="TKT08300.1"/>
    <property type="molecule type" value="Genomic_DNA"/>
</dbReference>
<dbReference type="Proteomes" id="UP000308632">
    <property type="component" value="Unassembled WGS sequence"/>
</dbReference>
<evidence type="ECO:0000259" key="2">
    <source>
        <dbReference type="Pfam" id="PF13392"/>
    </source>
</evidence>
<keyword evidence="3" id="KW-0378">Hydrolase</keyword>
<name>A0A4U5X0X1_STRGB</name>
<evidence type="ECO:0000256" key="1">
    <source>
        <dbReference type="SAM" id="MobiDB-lite"/>
    </source>
</evidence>
<comment type="caution">
    <text evidence="3">The sequence shown here is derived from an EMBL/GenBank/DDBJ whole genome shotgun (WGS) entry which is preliminary data.</text>
</comment>
<protein>
    <submittedName>
        <fullName evidence="3">HNH endonuclease</fullName>
    </submittedName>
</protein>
<keyword evidence="3" id="KW-0255">Endonuclease</keyword>
<dbReference type="RefSeq" id="WP_137301407.1">
    <property type="nucleotide sequence ID" value="NZ_BMVD01000011.1"/>
</dbReference>
<feature type="domain" description="HNH nuclease" evidence="2">
    <location>
        <begin position="130"/>
        <end position="150"/>
    </location>
</feature>
<sequence length="173" mass="19301">MSEDVVPLAATGRRGSPPPADVMRRAVGESASLAEVLRRLGRADNTWQRAQVRRWIAEQHLDTSHFLGRAHQRGKPATNAKRPQDVLVRQGGGHRIATVRLRRALVALGVPERCVRCGLGPEWRGRRLTLEVDHVNGDRYDNRPENLRLLCPNCHAVTSTWCRGGRRMIGGAQ</sequence>
<reference evidence="3 4" key="1">
    <citation type="submission" date="2019-04" db="EMBL/GenBank/DDBJ databases">
        <title>Streptomyces lasaliensis sp.nov., an Actinomycete isolated from soil which produces the polyether antibiotic lasalocid.</title>
        <authorList>
            <person name="Erwin G."/>
            <person name="Haber C."/>
        </authorList>
    </citation>
    <scope>NUCLEOTIDE SEQUENCE [LARGE SCALE GENOMIC DNA]</scope>
    <source>
        <strain evidence="3 4">DSM 40089</strain>
    </source>
</reference>
<feature type="region of interest" description="Disordered" evidence="1">
    <location>
        <begin position="1"/>
        <end position="21"/>
    </location>
</feature>
<dbReference type="InterPro" id="IPR003615">
    <property type="entry name" value="HNH_nuc"/>
</dbReference>
<dbReference type="GO" id="GO:0004519">
    <property type="term" value="F:endonuclease activity"/>
    <property type="evidence" value="ECO:0007669"/>
    <property type="project" value="UniProtKB-KW"/>
</dbReference>
<organism evidence="3 4">
    <name type="scientific">Streptomyces galbus</name>
    <dbReference type="NCBI Taxonomy" id="33898"/>
    <lineage>
        <taxon>Bacteria</taxon>
        <taxon>Bacillati</taxon>
        <taxon>Actinomycetota</taxon>
        <taxon>Actinomycetes</taxon>
        <taxon>Kitasatosporales</taxon>
        <taxon>Streptomycetaceae</taxon>
        <taxon>Streptomyces</taxon>
    </lineage>
</organism>
<proteinExistence type="predicted"/>
<dbReference type="Pfam" id="PF13392">
    <property type="entry name" value="HNH_3"/>
    <property type="match status" value="1"/>
</dbReference>
<keyword evidence="3" id="KW-0540">Nuclease</keyword>
<dbReference type="AlphaFoldDB" id="A0A4U5X0X1"/>